<gene>
    <name evidence="1" type="ORF">EXIGLDRAFT_698878</name>
</gene>
<evidence type="ECO:0000313" key="1">
    <source>
        <dbReference type="EMBL" id="KZV99436.1"/>
    </source>
</evidence>
<keyword evidence="2" id="KW-1185">Reference proteome</keyword>
<dbReference type="Proteomes" id="UP000077266">
    <property type="component" value="Unassembled WGS sequence"/>
</dbReference>
<dbReference type="EMBL" id="KV425910">
    <property type="protein sequence ID" value="KZV99436.1"/>
    <property type="molecule type" value="Genomic_DNA"/>
</dbReference>
<protein>
    <recommendedName>
        <fullName evidence="3">F-box domain-containing protein</fullName>
    </recommendedName>
</protein>
<name>A0A165ML94_EXIGL</name>
<dbReference type="AlphaFoldDB" id="A0A165ML94"/>
<reference evidence="1 2" key="1">
    <citation type="journal article" date="2016" name="Mol. Biol. Evol.">
        <title>Comparative Genomics of Early-Diverging Mushroom-Forming Fungi Provides Insights into the Origins of Lignocellulose Decay Capabilities.</title>
        <authorList>
            <person name="Nagy L.G."/>
            <person name="Riley R."/>
            <person name="Tritt A."/>
            <person name="Adam C."/>
            <person name="Daum C."/>
            <person name="Floudas D."/>
            <person name="Sun H."/>
            <person name="Yadav J.S."/>
            <person name="Pangilinan J."/>
            <person name="Larsson K.H."/>
            <person name="Matsuura K."/>
            <person name="Barry K."/>
            <person name="Labutti K."/>
            <person name="Kuo R."/>
            <person name="Ohm R.A."/>
            <person name="Bhattacharya S.S."/>
            <person name="Shirouzu T."/>
            <person name="Yoshinaga Y."/>
            <person name="Martin F.M."/>
            <person name="Grigoriev I.V."/>
            <person name="Hibbett D.S."/>
        </authorList>
    </citation>
    <scope>NUCLEOTIDE SEQUENCE [LARGE SCALE GENOMIC DNA]</scope>
    <source>
        <strain evidence="1 2">HHB12029</strain>
    </source>
</reference>
<dbReference type="InParanoid" id="A0A165ML94"/>
<organism evidence="1 2">
    <name type="scientific">Exidia glandulosa HHB12029</name>
    <dbReference type="NCBI Taxonomy" id="1314781"/>
    <lineage>
        <taxon>Eukaryota</taxon>
        <taxon>Fungi</taxon>
        <taxon>Dikarya</taxon>
        <taxon>Basidiomycota</taxon>
        <taxon>Agaricomycotina</taxon>
        <taxon>Agaricomycetes</taxon>
        <taxon>Auriculariales</taxon>
        <taxon>Exidiaceae</taxon>
        <taxon>Exidia</taxon>
    </lineage>
</organism>
<accession>A0A165ML94</accession>
<evidence type="ECO:0000313" key="2">
    <source>
        <dbReference type="Proteomes" id="UP000077266"/>
    </source>
</evidence>
<sequence>MAPSSLLALNTDVLTAICEAIYHTRDVDRARHYNRGMLRGFSTTCKAIRATSVPILFRVLKIRRESLDVSTHILHELLRSGLAPHIRQFSFSPNIPIQILGQYFRSRDPSVLFKTPDDLPACASAFVELLKAMPSLEYLNFNPNPNFGAPLVEAFYCAFVVQDPPVRMENVKWLAIRSGDTYLRAACPNVTSLTVRMNYETGMDDPEVWRVGASKVEELSVAELHVARGRDNVIHDICAGMSNVKELSLQTPPGGNMTLEVDLLHFKSLRSLVRINLPDAPQLDKEFDPPWCGNAYDGYSPEELEEVLQRQRDQANAVCARARRAVRAVFPRIQKVQIGEDLWDLTKLQSTSEDEFDNLEKEEGRFHMKPVFRYD</sequence>
<dbReference type="OrthoDB" id="3329889at2759"/>
<evidence type="ECO:0008006" key="3">
    <source>
        <dbReference type="Google" id="ProtNLM"/>
    </source>
</evidence>
<proteinExistence type="predicted"/>